<dbReference type="PANTHER" id="PTHR15641:SF1">
    <property type="entry name" value="ELONGATOR COMPLEX PROTEIN 5"/>
    <property type="match status" value="1"/>
</dbReference>
<dbReference type="InterPro" id="IPR027417">
    <property type="entry name" value="P-loop_NTPase"/>
</dbReference>
<evidence type="ECO:0000256" key="7">
    <source>
        <dbReference type="ARBA" id="ARBA00022694"/>
    </source>
</evidence>
<evidence type="ECO:0000256" key="2">
    <source>
        <dbReference type="ARBA" id="ARBA00004496"/>
    </source>
</evidence>
<feature type="region of interest" description="Disordered" evidence="9">
    <location>
        <begin position="397"/>
        <end position="418"/>
    </location>
</feature>
<keyword evidence="7" id="KW-0819">tRNA processing</keyword>
<keyword evidence="6" id="KW-0963">Cytoplasm</keyword>
<proteinExistence type="inferred from homology"/>
<keyword evidence="11" id="KW-1185">Reference proteome</keyword>
<sequence length="591" mass="62074">MSLRSSSKSAGASLSTAPPSALKAVFDHSANFRSLVVIQESFVQSAVPIFRELIARNTHSGGSSASTILVSALRIPQVYLANQGPGRKRATDEGRLIVLDGSAWLQDEFADESASSASSSNSKLRLYGSDTFASLAELLRKLQAQLENGSRTSRVTVIIDSLDELVDAAPGGAHAVVTLIRSILGVLNGLSRLVVGLRAECPGVTSSRLLDQITSPLVWSASTAESATTRGATTVIRMHQPAFIGHVYRTYGLRPPTSGEETAAFLATEGDVVAGHIHQINHSGASPSSALSRTRRTAEDHAHQPTETASSRSGSADTSSPQDIKFWEILSLLASRGEVSIRAASNDSDLGWWTQDRMHRGVGLIDGLSSACLSSALQSRPDQTITLADVLGASKREERGRRGGYGAGRSSAAVGGGGGTLDGDAVAVGLVLLEARHRTQTGKLEEEILGCTSTPQGRLRLHALDMVDRTDAPLPHSTRATAPGSGSTAPPVQSEAAAKAAALSFNLTETEEQRARRAEVPLPYAHMQSQEPIMFDQGRMGIAAGTGSGSGSAGPTLGGSRRGHTGKSTILFEPESDDDEDDEDPDDDLDF</sequence>
<name>A0AAN6GCQ9_9BASI</name>
<gene>
    <name evidence="10" type="ORF">OC842_002911</name>
</gene>
<dbReference type="InterPro" id="IPR019519">
    <property type="entry name" value="Elp5"/>
</dbReference>
<dbReference type="GO" id="GO:0000049">
    <property type="term" value="F:tRNA binding"/>
    <property type="evidence" value="ECO:0007669"/>
    <property type="project" value="TreeGrafter"/>
</dbReference>
<feature type="compositionally biased region" description="Polar residues" evidence="9">
    <location>
        <begin position="281"/>
        <end position="292"/>
    </location>
</feature>
<comment type="similarity">
    <text evidence="4">Belongs to the ELP5 family.</text>
</comment>
<organism evidence="10 11">
    <name type="scientific">Tilletia horrida</name>
    <dbReference type="NCBI Taxonomy" id="155126"/>
    <lineage>
        <taxon>Eukaryota</taxon>
        <taxon>Fungi</taxon>
        <taxon>Dikarya</taxon>
        <taxon>Basidiomycota</taxon>
        <taxon>Ustilaginomycotina</taxon>
        <taxon>Exobasidiomycetes</taxon>
        <taxon>Tilletiales</taxon>
        <taxon>Tilletiaceae</taxon>
        <taxon>Tilletia</taxon>
    </lineage>
</organism>
<dbReference type="Gene3D" id="3.40.50.300">
    <property type="entry name" value="P-loop containing nucleotide triphosphate hydrolases"/>
    <property type="match status" value="1"/>
</dbReference>
<accession>A0AAN6GCQ9</accession>
<evidence type="ECO:0000256" key="9">
    <source>
        <dbReference type="SAM" id="MobiDB-lite"/>
    </source>
</evidence>
<dbReference type="Proteomes" id="UP001176521">
    <property type="component" value="Unassembled WGS sequence"/>
</dbReference>
<evidence type="ECO:0000256" key="3">
    <source>
        <dbReference type="ARBA" id="ARBA00005043"/>
    </source>
</evidence>
<comment type="subcellular location">
    <subcellularLocation>
        <location evidence="2">Cytoplasm</location>
    </subcellularLocation>
    <subcellularLocation>
        <location evidence="1">Nucleus</location>
    </subcellularLocation>
</comment>
<dbReference type="GO" id="GO:0033588">
    <property type="term" value="C:elongator holoenzyme complex"/>
    <property type="evidence" value="ECO:0007669"/>
    <property type="project" value="InterPro"/>
</dbReference>
<feature type="region of interest" description="Disordered" evidence="9">
    <location>
        <begin position="540"/>
        <end position="591"/>
    </location>
</feature>
<comment type="pathway">
    <text evidence="3">tRNA modification; 5-methoxycarbonylmethyl-2-thiouridine-tRNA biosynthesis.</text>
</comment>
<feature type="region of interest" description="Disordered" evidence="9">
    <location>
        <begin position="281"/>
        <end position="320"/>
    </location>
</feature>
<dbReference type="GO" id="GO:0005634">
    <property type="term" value="C:nucleus"/>
    <property type="evidence" value="ECO:0007669"/>
    <property type="project" value="UniProtKB-SubCell"/>
</dbReference>
<feature type="compositionally biased region" description="Low complexity" evidence="9">
    <location>
        <begin position="308"/>
        <end position="320"/>
    </location>
</feature>
<evidence type="ECO:0000256" key="8">
    <source>
        <dbReference type="ARBA" id="ARBA00023242"/>
    </source>
</evidence>
<dbReference type="EMBL" id="JAPDMQ010000133">
    <property type="protein sequence ID" value="KAK0533656.1"/>
    <property type="molecule type" value="Genomic_DNA"/>
</dbReference>
<evidence type="ECO:0000313" key="10">
    <source>
        <dbReference type="EMBL" id="KAK0533656.1"/>
    </source>
</evidence>
<protein>
    <recommendedName>
        <fullName evidence="5">Elongator complex protein 5</fullName>
    </recommendedName>
</protein>
<comment type="caution">
    <text evidence="10">The sequence shown here is derived from an EMBL/GenBank/DDBJ whole genome shotgun (WGS) entry which is preliminary data.</text>
</comment>
<feature type="compositionally biased region" description="Acidic residues" evidence="9">
    <location>
        <begin position="574"/>
        <end position="591"/>
    </location>
</feature>
<evidence type="ECO:0000256" key="1">
    <source>
        <dbReference type="ARBA" id="ARBA00004123"/>
    </source>
</evidence>
<evidence type="ECO:0000256" key="4">
    <source>
        <dbReference type="ARBA" id="ARBA00009567"/>
    </source>
</evidence>
<evidence type="ECO:0000313" key="11">
    <source>
        <dbReference type="Proteomes" id="UP001176521"/>
    </source>
</evidence>
<dbReference type="GO" id="GO:0002098">
    <property type="term" value="P:tRNA wobble uridine modification"/>
    <property type="evidence" value="ECO:0007669"/>
    <property type="project" value="InterPro"/>
</dbReference>
<evidence type="ECO:0000256" key="5">
    <source>
        <dbReference type="ARBA" id="ARBA00020264"/>
    </source>
</evidence>
<evidence type="ECO:0000256" key="6">
    <source>
        <dbReference type="ARBA" id="ARBA00022490"/>
    </source>
</evidence>
<keyword evidence="8" id="KW-0539">Nucleus</keyword>
<dbReference type="AlphaFoldDB" id="A0AAN6GCQ9"/>
<dbReference type="PANTHER" id="PTHR15641">
    <property type="entry name" value="ELONGATOR COMPLEX PROTEIN 5"/>
    <property type="match status" value="1"/>
</dbReference>
<reference evidence="10" key="1">
    <citation type="journal article" date="2023" name="PhytoFront">
        <title>Draft Genome Resources of Seven Strains of Tilletia horrida, Causal Agent of Kernel Smut of Rice.</title>
        <authorList>
            <person name="Khanal S."/>
            <person name="Antony Babu S."/>
            <person name="Zhou X.G."/>
        </authorList>
    </citation>
    <scope>NUCLEOTIDE SEQUENCE</scope>
    <source>
        <strain evidence="10">TX3</strain>
    </source>
</reference>
<dbReference type="GO" id="GO:0005829">
    <property type="term" value="C:cytosol"/>
    <property type="evidence" value="ECO:0007669"/>
    <property type="project" value="TreeGrafter"/>
</dbReference>